<name>A0A2N0RNX9_9GLOM</name>
<accession>A0A2N0RNX9</accession>
<proteinExistence type="predicted"/>
<dbReference type="AlphaFoldDB" id="A0A2N0RNX9"/>
<dbReference type="VEuPathDB" id="FungiDB:RhiirFUN_001855"/>
<comment type="caution">
    <text evidence="1">The sequence shown here is derived from an EMBL/GenBank/DDBJ whole genome shotgun (WGS) entry which is preliminary data.</text>
</comment>
<reference evidence="1 2" key="2">
    <citation type="submission" date="2017-10" db="EMBL/GenBank/DDBJ databases">
        <title>Genome analyses suggest a sexual origin of heterokaryosis in a supposedly ancient asexual fungus.</title>
        <authorList>
            <person name="Corradi N."/>
            <person name="Sedzielewska K."/>
            <person name="Noel J."/>
            <person name="Charron P."/>
            <person name="Farinelli L."/>
            <person name="Marton T."/>
            <person name="Kruger M."/>
            <person name="Pelin A."/>
            <person name="Brachmann A."/>
            <person name="Corradi N."/>
        </authorList>
    </citation>
    <scope>NUCLEOTIDE SEQUENCE [LARGE SCALE GENOMIC DNA]</scope>
    <source>
        <strain evidence="1 2">A1</strain>
    </source>
</reference>
<evidence type="ECO:0000313" key="2">
    <source>
        <dbReference type="Proteomes" id="UP000232688"/>
    </source>
</evidence>
<dbReference type="VEuPathDB" id="FungiDB:FUN_012175"/>
<dbReference type="EMBL" id="LLXH01000582">
    <property type="protein sequence ID" value="PKC65016.1"/>
    <property type="molecule type" value="Genomic_DNA"/>
</dbReference>
<reference evidence="1 2" key="1">
    <citation type="submission" date="2017-10" db="EMBL/GenBank/DDBJ databases">
        <title>Extensive intraspecific genome diversity in a model arbuscular mycorrhizal fungus.</title>
        <authorList>
            <person name="Chen E.C.H."/>
            <person name="Morin E."/>
            <person name="Baudet D."/>
            <person name="Noel J."/>
            <person name="Ndikumana S."/>
            <person name="Charron P."/>
            <person name="St-Onge C."/>
            <person name="Giorgi J."/>
            <person name="Grigoriev I.V."/>
            <person name="Roux C."/>
            <person name="Martin F.M."/>
            <person name="Corradi N."/>
        </authorList>
    </citation>
    <scope>NUCLEOTIDE SEQUENCE [LARGE SCALE GENOMIC DNA]</scope>
    <source>
        <strain evidence="1 2">A1</strain>
    </source>
</reference>
<dbReference type="Proteomes" id="UP000232688">
    <property type="component" value="Unassembled WGS sequence"/>
</dbReference>
<sequence>MSGNFPCVRKTFGNGHVLEHFPDARFWTNSGQILECQENVWNLNVSFLDLDELDFCRGMLASWFWMKRPFRERRILGFGRNGFEKSKIMYPSATETLTKFREDSALINGTRLENKVPVPIPKLLVQDQDLWNAGFRNWTNQTFDEEH</sequence>
<dbReference type="VEuPathDB" id="FungiDB:RhiirA1_395630"/>
<organism evidence="1 2">
    <name type="scientific">Rhizophagus irregularis</name>
    <dbReference type="NCBI Taxonomy" id="588596"/>
    <lineage>
        <taxon>Eukaryota</taxon>
        <taxon>Fungi</taxon>
        <taxon>Fungi incertae sedis</taxon>
        <taxon>Mucoromycota</taxon>
        <taxon>Glomeromycotina</taxon>
        <taxon>Glomeromycetes</taxon>
        <taxon>Glomerales</taxon>
        <taxon>Glomeraceae</taxon>
        <taxon>Rhizophagus</taxon>
    </lineage>
</organism>
<protein>
    <submittedName>
        <fullName evidence="1">Uncharacterized protein</fullName>
    </submittedName>
</protein>
<gene>
    <name evidence="1" type="ORF">RhiirA1_395630</name>
</gene>
<evidence type="ECO:0000313" key="1">
    <source>
        <dbReference type="EMBL" id="PKC65016.1"/>
    </source>
</evidence>